<evidence type="ECO:0000313" key="3">
    <source>
        <dbReference type="EMBL" id="MFC0709984.1"/>
    </source>
</evidence>
<evidence type="ECO:0000313" key="4">
    <source>
        <dbReference type="Proteomes" id="UP001589891"/>
    </source>
</evidence>
<organism evidence="3 4">
    <name type="scientific">Azorhizophilus paspali</name>
    <name type="common">Azotobacter paspali</name>
    <dbReference type="NCBI Taxonomy" id="69963"/>
    <lineage>
        <taxon>Bacteria</taxon>
        <taxon>Pseudomonadati</taxon>
        <taxon>Pseudomonadota</taxon>
        <taxon>Gammaproteobacteria</taxon>
        <taxon>Pseudomonadales</taxon>
        <taxon>Pseudomonadaceae</taxon>
        <taxon>Azorhizophilus</taxon>
    </lineage>
</organism>
<gene>
    <name evidence="3" type="ORF">ACFFGX_10550</name>
</gene>
<dbReference type="RefSeq" id="WP_376945514.1">
    <property type="nucleotide sequence ID" value="NZ_JBHLSS010000063.1"/>
</dbReference>
<dbReference type="Proteomes" id="UP001589891">
    <property type="component" value="Unassembled WGS sequence"/>
</dbReference>
<evidence type="ECO:0000259" key="2">
    <source>
        <dbReference type="Pfam" id="PF02954"/>
    </source>
</evidence>
<name>A0ABV6SKC2_AZOPA</name>
<comment type="caution">
    <text evidence="3">The sequence shown here is derived from an EMBL/GenBank/DDBJ whole genome shotgun (WGS) entry which is preliminary data.</text>
</comment>
<dbReference type="EMBL" id="JBHLSS010000063">
    <property type="protein sequence ID" value="MFC0709984.1"/>
    <property type="molecule type" value="Genomic_DNA"/>
</dbReference>
<feature type="compositionally biased region" description="Basic residues" evidence="1">
    <location>
        <begin position="60"/>
        <end position="71"/>
    </location>
</feature>
<reference evidence="3 4" key="1">
    <citation type="submission" date="2024-09" db="EMBL/GenBank/DDBJ databases">
        <authorList>
            <person name="Sun Q."/>
            <person name="Mori K."/>
        </authorList>
    </citation>
    <scope>NUCLEOTIDE SEQUENCE [LARGE SCALE GENOMIC DNA]</scope>
    <source>
        <strain evidence="3 4">NCAIM B.01794</strain>
    </source>
</reference>
<feature type="region of interest" description="Disordered" evidence="1">
    <location>
        <begin position="47"/>
        <end position="71"/>
    </location>
</feature>
<dbReference type="Pfam" id="PF02954">
    <property type="entry name" value="HTH_8"/>
    <property type="match status" value="1"/>
</dbReference>
<proteinExistence type="predicted"/>
<accession>A0ABV6SKC2</accession>
<dbReference type="InterPro" id="IPR002197">
    <property type="entry name" value="HTH_Fis"/>
</dbReference>
<feature type="region of interest" description="Disordered" evidence="1">
    <location>
        <begin position="1"/>
        <end position="26"/>
    </location>
</feature>
<sequence length="128" mass="13733">MQPCRPSCGEPGWPPSAGDPLGDGAMPLSALGVASATLRLEGVRASTGAAPVPMRPGPASRRRRGRPFCGGRFRHRRANARRPSPPARSTVMRPPAGWVKVNAARLLGMTPRQVAYRIQTLNICMQKI</sequence>
<feature type="domain" description="DNA binding HTH" evidence="2">
    <location>
        <begin position="96"/>
        <end position="119"/>
    </location>
</feature>
<evidence type="ECO:0000256" key="1">
    <source>
        <dbReference type="SAM" id="MobiDB-lite"/>
    </source>
</evidence>
<keyword evidence="4" id="KW-1185">Reference proteome</keyword>
<protein>
    <submittedName>
        <fullName evidence="3">Helix-turn-helix domain-containing protein</fullName>
    </submittedName>
</protein>